<dbReference type="OrthoDB" id="3692231at2"/>
<sequence length="118" mass="12426">MKQTEIILRAIGVLTETNALTRRIAQDQDAELDPAESQLGSLVTEVFPTVEVPADAGPTEAGQAVADAYLPAAISLVGAFAFLFSELADVHDAGRTDVTTASLLQDLALRLSRATDES</sequence>
<evidence type="ECO:0000313" key="3">
    <source>
        <dbReference type="Proteomes" id="UP000198614"/>
    </source>
</evidence>
<evidence type="ECO:0000313" key="1">
    <source>
        <dbReference type="EMBL" id="SDE54937.1"/>
    </source>
</evidence>
<protein>
    <submittedName>
        <fullName evidence="1">Uncharacterized protein</fullName>
    </submittedName>
</protein>
<dbReference type="AlphaFoldDB" id="A0A1G7DTV9"/>
<reference evidence="2" key="2">
    <citation type="submission" date="2022-10" db="EMBL/GenBank/DDBJ databases">
        <title>The complete genomes of actinobacterial strains from the NBC collection.</title>
        <authorList>
            <person name="Joergensen T.S."/>
            <person name="Alvarez Arevalo M."/>
            <person name="Sterndorff E.B."/>
            <person name="Faurdal D."/>
            <person name="Vuksanovic O."/>
            <person name="Mourched A.-S."/>
            <person name="Charusanti P."/>
            <person name="Shaw S."/>
            <person name="Blin K."/>
            <person name="Weber T."/>
        </authorList>
    </citation>
    <scope>NUCLEOTIDE SEQUENCE</scope>
    <source>
        <strain evidence="2">NBC_00489</strain>
    </source>
</reference>
<dbReference type="Proteomes" id="UP000198614">
    <property type="component" value="Unassembled WGS sequence"/>
</dbReference>
<evidence type="ECO:0000313" key="4">
    <source>
        <dbReference type="Proteomes" id="UP001432161"/>
    </source>
</evidence>
<keyword evidence="4" id="KW-1185">Reference proteome</keyword>
<accession>A0A1G7DTV9</accession>
<organism evidence="1 3">
    <name type="scientific">Streptomyces griseoaurantiacus</name>
    <dbReference type="NCBI Taxonomy" id="68213"/>
    <lineage>
        <taxon>Bacteria</taxon>
        <taxon>Bacillati</taxon>
        <taxon>Actinomycetota</taxon>
        <taxon>Actinomycetes</taxon>
        <taxon>Kitasatosporales</taxon>
        <taxon>Streptomycetaceae</taxon>
        <taxon>Streptomyces</taxon>
        <taxon>Streptomyces aurantiacus group</taxon>
    </lineage>
</organism>
<name>A0A1G7DTV9_9ACTN</name>
<dbReference type="EMBL" id="CP108330">
    <property type="protein sequence ID" value="WUR41110.1"/>
    <property type="molecule type" value="Genomic_DNA"/>
</dbReference>
<dbReference type="Proteomes" id="UP001432161">
    <property type="component" value="Chromosome"/>
</dbReference>
<gene>
    <name evidence="2" type="ORF">OHN36_30095</name>
    <name evidence="1" type="ORF">SAMN05216260_102330</name>
</gene>
<dbReference type="EMBL" id="FNAX01000002">
    <property type="protein sequence ID" value="SDE54937.1"/>
    <property type="molecule type" value="Genomic_DNA"/>
</dbReference>
<evidence type="ECO:0000313" key="2">
    <source>
        <dbReference type="EMBL" id="WUR41110.1"/>
    </source>
</evidence>
<reference evidence="1 3" key="1">
    <citation type="submission" date="2016-10" db="EMBL/GenBank/DDBJ databases">
        <authorList>
            <person name="de Groot N.N."/>
        </authorList>
    </citation>
    <scope>NUCLEOTIDE SEQUENCE [LARGE SCALE GENOMIC DNA]</scope>
    <source>
        <strain evidence="1 3">CGMCC 4.1859</strain>
    </source>
</reference>
<proteinExistence type="predicted"/>